<keyword evidence="1" id="KW-0540">Nuclease</keyword>
<feature type="domain" description="PIN" evidence="5">
    <location>
        <begin position="7"/>
        <end position="123"/>
    </location>
</feature>
<evidence type="ECO:0000256" key="3">
    <source>
        <dbReference type="ARBA" id="ARBA00022801"/>
    </source>
</evidence>
<dbReference type="Proteomes" id="UP001281731">
    <property type="component" value="Unassembled WGS sequence"/>
</dbReference>
<dbReference type="GO" id="GO:0046872">
    <property type="term" value="F:metal ion binding"/>
    <property type="evidence" value="ECO:0007669"/>
    <property type="project" value="UniProtKB-KW"/>
</dbReference>
<comment type="caution">
    <text evidence="7">The sequence shown here is derived from an EMBL/GenBank/DDBJ whole genome shotgun (WGS) entry which is preliminary data.</text>
</comment>
<protein>
    <submittedName>
        <fullName evidence="7">PIN domain-containing protein</fullName>
    </submittedName>
</protein>
<evidence type="ECO:0000313" key="8">
    <source>
        <dbReference type="Proteomes" id="UP001275049"/>
    </source>
</evidence>
<dbReference type="EMBL" id="JAWNGC010000005">
    <property type="protein sequence ID" value="MDY5155110.1"/>
    <property type="molecule type" value="Genomic_DNA"/>
</dbReference>
<proteinExistence type="predicted"/>
<evidence type="ECO:0000259" key="5">
    <source>
        <dbReference type="Pfam" id="PF01850"/>
    </source>
</evidence>
<keyword evidence="4" id="KW-0460">Magnesium</keyword>
<dbReference type="PANTHER" id="PTHR39664:SF2">
    <property type="entry name" value="NUCLEIC ACID-BINDING PROTEIN, CONTAINING PIN DOMAIN-RELATED"/>
    <property type="match status" value="1"/>
</dbReference>
<dbReference type="AlphaFoldDB" id="A0AAW9HXF8"/>
<dbReference type="Gene3D" id="3.40.50.1010">
    <property type="entry name" value="5'-nuclease"/>
    <property type="match status" value="1"/>
</dbReference>
<dbReference type="GO" id="GO:0004518">
    <property type="term" value="F:nuclease activity"/>
    <property type="evidence" value="ECO:0007669"/>
    <property type="project" value="UniProtKB-KW"/>
</dbReference>
<dbReference type="RefSeq" id="WP_022866186.1">
    <property type="nucleotide sequence ID" value="NZ_CAMYCL010000002.1"/>
</dbReference>
<evidence type="ECO:0000313" key="7">
    <source>
        <dbReference type="EMBL" id="MDY5155110.1"/>
    </source>
</evidence>
<organism evidence="7 9">
    <name type="scientific">Actinotignum urinale</name>
    <dbReference type="NCBI Taxonomy" id="190146"/>
    <lineage>
        <taxon>Bacteria</taxon>
        <taxon>Bacillati</taxon>
        <taxon>Actinomycetota</taxon>
        <taxon>Actinomycetes</taxon>
        <taxon>Actinomycetales</taxon>
        <taxon>Actinomycetaceae</taxon>
        <taxon>Actinotignum</taxon>
    </lineage>
</organism>
<keyword evidence="2" id="KW-0479">Metal-binding</keyword>
<evidence type="ECO:0000313" key="6">
    <source>
        <dbReference type="EMBL" id="MDY5132639.1"/>
    </source>
</evidence>
<dbReference type="EMBL" id="JAWNGA010000003">
    <property type="protein sequence ID" value="MDY5132639.1"/>
    <property type="molecule type" value="Genomic_DNA"/>
</dbReference>
<keyword evidence="3" id="KW-0378">Hydrolase</keyword>
<evidence type="ECO:0000256" key="2">
    <source>
        <dbReference type="ARBA" id="ARBA00022723"/>
    </source>
</evidence>
<dbReference type="InterPro" id="IPR029060">
    <property type="entry name" value="PIN-like_dom_sf"/>
</dbReference>
<evidence type="ECO:0000256" key="4">
    <source>
        <dbReference type="ARBA" id="ARBA00022842"/>
    </source>
</evidence>
<dbReference type="GO" id="GO:0016787">
    <property type="term" value="F:hydrolase activity"/>
    <property type="evidence" value="ECO:0007669"/>
    <property type="project" value="UniProtKB-KW"/>
</dbReference>
<keyword evidence="8" id="KW-1185">Reference proteome</keyword>
<dbReference type="InterPro" id="IPR002716">
    <property type="entry name" value="PIN_dom"/>
</dbReference>
<dbReference type="SUPFAM" id="SSF88723">
    <property type="entry name" value="PIN domain-like"/>
    <property type="match status" value="1"/>
</dbReference>
<evidence type="ECO:0000313" key="9">
    <source>
        <dbReference type="Proteomes" id="UP001281731"/>
    </source>
</evidence>
<dbReference type="Proteomes" id="UP001275049">
    <property type="component" value="Unassembled WGS sequence"/>
</dbReference>
<sequence>MSYSYIAIDTNILLRFILQHDNPQTSTVNSLFQEATTLVIPDQALIEVCFVLSRHYGYSRKGVATVLGAVTSMQHVVCEYDVLENSLGLWMKFPKLSFEDCWMVYSCEKKGIELLTLDKKLANQAPSAKLLV</sequence>
<gene>
    <name evidence="7" type="ORF">R6G80_05145</name>
    <name evidence="6" type="ORF">R6G86_02620</name>
</gene>
<reference evidence="7 8" key="1">
    <citation type="submission" date="2023-10" db="EMBL/GenBank/DDBJ databases">
        <title>Whole Genome based description of the genera Actinobaculum and Actinotignum reveals a complex phylogenetic relationship within the species included in the genus Actinotignum.</title>
        <authorList>
            <person name="Jensen C.S."/>
            <person name="Dargis R."/>
            <person name="Kemp M."/>
            <person name="Christensen J.J."/>
        </authorList>
    </citation>
    <scope>NUCLEOTIDE SEQUENCE</scope>
    <source>
        <strain evidence="7">SLA_B511</strain>
        <strain evidence="6 8">SLA_B974</strain>
    </source>
</reference>
<dbReference type="PANTHER" id="PTHR39664">
    <property type="match status" value="1"/>
</dbReference>
<dbReference type="Pfam" id="PF01850">
    <property type="entry name" value="PIN"/>
    <property type="match status" value="1"/>
</dbReference>
<name>A0AAW9HXF8_9ACTO</name>
<evidence type="ECO:0000256" key="1">
    <source>
        <dbReference type="ARBA" id="ARBA00022722"/>
    </source>
</evidence>
<accession>A0AAW9HXF8</accession>